<dbReference type="InterPro" id="IPR009060">
    <property type="entry name" value="UBA-like_sf"/>
</dbReference>
<dbReference type="Proteomes" id="UP000275652">
    <property type="component" value="Unassembled WGS sequence"/>
</dbReference>
<accession>A0A9X8EC13</accession>
<gene>
    <name evidence="3" type="ORF">DYB28_013466</name>
    <name evidence="2" type="ORF">DYB28_013601</name>
</gene>
<organism evidence="3 4">
    <name type="scientific">Aphanomyces astaci</name>
    <name type="common">Crayfish plague agent</name>
    <dbReference type="NCBI Taxonomy" id="112090"/>
    <lineage>
        <taxon>Eukaryota</taxon>
        <taxon>Sar</taxon>
        <taxon>Stramenopiles</taxon>
        <taxon>Oomycota</taxon>
        <taxon>Saprolegniomycetes</taxon>
        <taxon>Saprolegniales</taxon>
        <taxon>Verrucalvaceae</taxon>
        <taxon>Aphanomyces</taxon>
    </lineage>
</organism>
<name>A0A9X8EC13_APHAT</name>
<protein>
    <recommendedName>
        <fullName evidence="1">UBA domain-containing protein</fullName>
    </recommendedName>
</protein>
<reference evidence="3 4" key="1">
    <citation type="journal article" date="2018" name="J. Invertebr. Pathol.">
        <title>New genotyping method for the causative agent of crayfish plague (Aphanomyces astaci) based on whole genome data.</title>
        <authorList>
            <person name="Minardi D."/>
            <person name="Studholme D.J."/>
            <person name="van der Giezen M."/>
            <person name="Pretto T."/>
            <person name="Oidtmann B."/>
        </authorList>
    </citation>
    <scope>NUCLEOTIDE SEQUENCE [LARGE SCALE GENOMIC DNA]</scope>
    <source>
        <strain evidence="3 4">KB13</strain>
    </source>
</reference>
<comment type="caution">
    <text evidence="3">The sequence shown here is derived from an EMBL/GenBank/DDBJ whole genome shotgun (WGS) entry which is preliminary data.</text>
</comment>
<dbReference type="EMBL" id="QUTI01032067">
    <property type="protein sequence ID" value="RLO03011.1"/>
    <property type="molecule type" value="Genomic_DNA"/>
</dbReference>
<dbReference type="SUPFAM" id="SSF46934">
    <property type="entry name" value="UBA-like"/>
    <property type="match status" value="1"/>
</dbReference>
<feature type="non-terminal residue" evidence="3">
    <location>
        <position position="1"/>
    </location>
</feature>
<evidence type="ECO:0000259" key="1">
    <source>
        <dbReference type="PROSITE" id="PS50030"/>
    </source>
</evidence>
<dbReference type="PROSITE" id="PS50030">
    <property type="entry name" value="UBA"/>
    <property type="match status" value="1"/>
</dbReference>
<dbReference type="Gene3D" id="1.10.8.10">
    <property type="entry name" value="DNA helicase RuvA subunit, C-terminal domain"/>
    <property type="match status" value="1"/>
</dbReference>
<evidence type="ECO:0000313" key="3">
    <source>
        <dbReference type="EMBL" id="RLO13740.1"/>
    </source>
</evidence>
<sequence length="56" mass="6336">ALEAEADKLMEEEQHEFATELGVLVAMGFEKDDETLRGLLTQFEGNLEKVVEQLLQ</sequence>
<dbReference type="EMBL" id="QUTI01003166">
    <property type="protein sequence ID" value="RLO13740.1"/>
    <property type="molecule type" value="Genomic_DNA"/>
</dbReference>
<dbReference type="InterPro" id="IPR015940">
    <property type="entry name" value="UBA"/>
</dbReference>
<proteinExistence type="predicted"/>
<evidence type="ECO:0000313" key="4">
    <source>
        <dbReference type="Proteomes" id="UP000275652"/>
    </source>
</evidence>
<dbReference type="AlphaFoldDB" id="A0A9X8EC13"/>
<feature type="domain" description="UBA" evidence="1">
    <location>
        <begin position="10"/>
        <end position="56"/>
    </location>
</feature>
<evidence type="ECO:0000313" key="2">
    <source>
        <dbReference type="EMBL" id="RLO03011.1"/>
    </source>
</evidence>